<evidence type="ECO:0008006" key="3">
    <source>
        <dbReference type="Google" id="ProtNLM"/>
    </source>
</evidence>
<reference evidence="2" key="1">
    <citation type="submission" date="2018-05" db="EMBL/GenBank/DDBJ databases">
        <authorList>
            <person name="Lanie J.A."/>
            <person name="Ng W.-L."/>
            <person name="Kazmierczak K.M."/>
            <person name="Andrzejewski T.M."/>
            <person name="Davidsen T.M."/>
            <person name="Wayne K.J."/>
            <person name="Tettelin H."/>
            <person name="Glass J.I."/>
            <person name="Rusch D."/>
            <person name="Podicherti R."/>
            <person name="Tsui H.-C.T."/>
            <person name="Winkler M.E."/>
        </authorList>
    </citation>
    <scope>NUCLEOTIDE SEQUENCE</scope>
</reference>
<dbReference type="PANTHER" id="PTHR34205">
    <property type="entry name" value="TRANSMEMBRANE PROTEIN"/>
    <property type="match status" value="1"/>
</dbReference>
<accession>A0A381PI28</accession>
<dbReference type="AlphaFoldDB" id="A0A381PI28"/>
<gene>
    <name evidence="2" type="ORF">METZ01_LOCUS19138</name>
</gene>
<feature type="transmembrane region" description="Helical" evidence="1">
    <location>
        <begin position="54"/>
        <end position="73"/>
    </location>
</feature>
<keyword evidence="1" id="KW-0472">Membrane</keyword>
<dbReference type="Pfam" id="PF06127">
    <property type="entry name" value="Mpo1-like"/>
    <property type="match status" value="1"/>
</dbReference>
<name>A0A381PI28_9ZZZZ</name>
<dbReference type="PANTHER" id="PTHR34205:SF2">
    <property type="entry name" value="DUF962 DOMAIN-CONTAINING PROTEIN"/>
    <property type="match status" value="1"/>
</dbReference>
<dbReference type="InterPro" id="IPR009305">
    <property type="entry name" value="Mpo1-like"/>
</dbReference>
<keyword evidence="1" id="KW-0812">Transmembrane</keyword>
<dbReference type="EMBL" id="UINC01000980">
    <property type="protein sequence ID" value="SUZ66284.1"/>
    <property type="molecule type" value="Genomic_DNA"/>
</dbReference>
<organism evidence="2">
    <name type="scientific">marine metagenome</name>
    <dbReference type="NCBI Taxonomy" id="408172"/>
    <lineage>
        <taxon>unclassified sequences</taxon>
        <taxon>metagenomes</taxon>
        <taxon>ecological metagenomes</taxon>
    </lineage>
</organism>
<evidence type="ECO:0000256" key="1">
    <source>
        <dbReference type="SAM" id="Phobius"/>
    </source>
</evidence>
<evidence type="ECO:0000313" key="2">
    <source>
        <dbReference type="EMBL" id="SUZ66284.1"/>
    </source>
</evidence>
<feature type="transmembrane region" description="Helical" evidence="1">
    <location>
        <begin position="30"/>
        <end position="48"/>
    </location>
</feature>
<proteinExistence type="predicted"/>
<sequence length="106" mass="12794">MVDVMKKQFTNFKEFYPYYIDEHKNKYTKLVHFIGSWLFIFFFLTLLATGEIKYIAYAFISAYGFAWFGHFFIEKNKPATFKYPIYSFMGDCVMFTEILKGKHRII</sequence>
<protein>
    <recommendedName>
        <fullName evidence="3">DUF962 domain-containing protein</fullName>
    </recommendedName>
</protein>
<keyword evidence="1" id="KW-1133">Transmembrane helix</keyword>